<dbReference type="InterPro" id="IPR044730">
    <property type="entry name" value="RNase_H-like_dom_plant"/>
</dbReference>
<gene>
    <name evidence="2" type="ORF">GIB67_012280</name>
</gene>
<dbReference type="EMBL" id="JACGCM010002321">
    <property type="protein sequence ID" value="KAF6141518.1"/>
    <property type="molecule type" value="Genomic_DNA"/>
</dbReference>
<dbReference type="CDD" id="cd06222">
    <property type="entry name" value="RNase_H_like"/>
    <property type="match status" value="1"/>
</dbReference>
<accession>A0A7J7LG32</accession>
<dbReference type="InterPro" id="IPR036397">
    <property type="entry name" value="RNaseH_sf"/>
</dbReference>
<dbReference type="InterPro" id="IPR053151">
    <property type="entry name" value="RNase_H-like"/>
</dbReference>
<comment type="caution">
    <text evidence="2">The sequence shown here is derived from an EMBL/GenBank/DDBJ whole genome shotgun (WGS) entry which is preliminary data.</text>
</comment>
<reference evidence="2 3" key="1">
    <citation type="journal article" date="2020" name="IScience">
        <title>Genome Sequencing of the Endangered Kingdonia uniflora (Circaeasteraceae, Ranunculales) Reveals Potential Mechanisms of Evolutionary Specialization.</title>
        <authorList>
            <person name="Sun Y."/>
            <person name="Deng T."/>
            <person name="Zhang A."/>
            <person name="Moore M.J."/>
            <person name="Landis J.B."/>
            <person name="Lin N."/>
            <person name="Zhang H."/>
            <person name="Zhang X."/>
            <person name="Huang J."/>
            <person name="Zhang X."/>
            <person name="Sun H."/>
            <person name="Wang H."/>
        </authorList>
    </citation>
    <scope>NUCLEOTIDE SEQUENCE [LARGE SCALE GENOMIC DNA]</scope>
    <source>
        <strain evidence="2">TB1705</strain>
        <tissue evidence="2">Leaf</tissue>
    </source>
</reference>
<name>A0A7J7LG32_9MAGN</name>
<dbReference type="GO" id="GO:0004523">
    <property type="term" value="F:RNA-DNA hybrid ribonuclease activity"/>
    <property type="evidence" value="ECO:0007669"/>
    <property type="project" value="InterPro"/>
</dbReference>
<evidence type="ECO:0000313" key="3">
    <source>
        <dbReference type="Proteomes" id="UP000541444"/>
    </source>
</evidence>
<sequence>MDVKWIVPRPIKCKWKLQGNNLHILNIDGSIRDKGGYGAVVRRPEGEVLKGVVGCYNKISITIHELQGIDEGLKLVLRLEIPRILVGSDSQISVSIVKGLIDPPLDVRAFYQSILHSFSRLESFKIIHIYREFNMVTNHLLKLLVIIGHGVINY</sequence>
<proteinExistence type="predicted"/>
<dbReference type="PANTHER" id="PTHR47723">
    <property type="entry name" value="OS05G0353850 PROTEIN"/>
    <property type="match status" value="1"/>
</dbReference>
<dbReference type="PANTHER" id="PTHR47723:SF19">
    <property type="entry name" value="POLYNUCLEOTIDYL TRANSFERASE, RIBONUCLEASE H-LIKE SUPERFAMILY PROTEIN"/>
    <property type="match status" value="1"/>
</dbReference>
<organism evidence="2 3">
    <name type="scientific">Kingdonia uniflora</name>
    <dbReference type="NCBI Taxonomy" id="39325"/>
    <lineage>
        <taxon>Eukaryota</taxon>
        <taxon>Viridiplantae</taxon>
        <taxon>Streptophyta</taxon>
        <taxon>Embryophyta</taxon>
        <taxon>Tracheophyta</taxon>
        <taxon>Spermatophyta</taxon>
        <taxon>Magnoliopsida</taxon>
        <taxon>Ranunculales</taxon>
        <taxon>Circaeasteraceae</taxon>
        <taxon>Kingdonia</taxon>
    </lineage>
</organism>
<dbReference type="GO" id="GO:0003676">
    <property type="term" value="F:nucleic acid binding"/>
    <property type="evidence" value="ECO:0007669"/>
    <property type="project" value="InterPro"/>
</dbReference>
<dbReference type="Gene3D" id="3.30.420.10">
    <property type="entry name" value="Ribonuclease H-like superfamily/Ribonuclease H"/>
    <property type="match status" value="1"/>
</dbReference>
<dbReference type="Pfam" id="PF13456">
    <property type="entry name" value="RVT_3"/>
    <property type="match status" value="1"/>
</dbReference>
<dbReference type="InterPro" id="IPR012337">
    <property type="entry name" value="RNaseH-like_sf"/>
</dbReference>
<dbReference type="Proteomes" id="UP000541444">
    <property type="component" value="Unassembled WGS sequence"/>
</dbReference>
<protein>
    <recommendedName>
        <fullName evidence="1">RNase H type-1 domain-containing protein</fullName>
    </recommendedName>
</protein>
<dbReference type="InterPro" id="IPR002156">
    <property type="entry name" value="RNaseH_domain"/>
</dbReference>
<dbReference type="OrthoDB" id="1166192at2759"/>
<evidence type="ECO:0000259" key="1">
    <source>
        <dbReference type="Pfam" id="PF13456"/>
    </source>
</evidence>
<keyword evidence="3" id="KW-1185">Reference proteome</keyword>
<feature type="non-terminal residue" evidence="2">
    <location>
        <position position="154"/>
    </location>
</feature>
<evidence type="ECO:0000313" key="2">
    <source>
        <dbReference type="EMBL" id="KAF6141518.1"/>
    </source>
</evidence>
<feature type="domain" description="RNase H type-1" evidence="1">
    <location>
        <begin position="27"/>
        <end position="140"/>
    </location>
</feature>
<dbReference type="AlphaFoldDB" id="A0A7J7LG32"/>
<dbReference type="SUPFAM" id="SSF53098">
    <property type="entry name" value="Ribonuclease H-like"/>
    <property type="match status" value="1"/>
</dbReference>